<dbReference type="EMBL" id="JARBHB010000012">
    <property type="protein sequence ID" value="KAJ8871082.1"/>
    <property type="molecule type" value="Genomic_DNA"/>
</dbReference>
<dbReference type="SUPFAM" id="SSF51730">
    <property type="entry name" value="FAD-linked oxidoreductase"/>
    <property type="match status" value="1"/>
</dbReference>
<evidence type="ECO:0000313" key="3">
    <source>
        <dbReference type="Proteomes" id="UP001159363"/>
    </source>
</evidence>
<name>A0ABQ9GFP5_9NEOP</name>
<sequence>MCVRVQCGCQQATIVLLSDMARGHAPGRKSPDIPALRLGGALAELCPVVLHLAAGGLTTADVRGTLLHALQQGITSVLLLRGGQPFSQS</sequence>
<dbReference type="Proteomes" id="UP001159363">
    <property type="component" value="Chromosome 11"/>
</dbReference>
<keyword evidence="1" id="KW-0560">Oxidoreductase</keyword>
<evidence type="ECO:0000256" key="1">
    <source>
        <dbReference type="ARBA" id="ARBA00023002"/>
    </source>
</evidence>
<evidence type="ECO:0000313" key="2">
    <source>
        <dbReference type="EMBL" id="KAJ8871082.1"/>
    </source>
</evidence>
<accession>A0ABQ9GFP5</accession>
<dbReference type="Gene3D" id="3.20.20.220">
    <property type="match status" value="1"/>
</dbReference>
<proteinExistence type="predicted"/>
<organism evidence="2 3">
    <name type="scientific">Dryococelus australis</name>
    <dbReference type="NCBI Taxonomy" id="614101"/>
    <lineage>
        <taxon>Eukaryota</taxon>
        <taxon>Metazoa</taxon>
        <taxon>Ecdysozoa</taxon>
        <taxon>Arthropoda</taxon>
        <taxon>Hexapoda</taxon>
        <taxon>Insecta</taxon>
        <taxon>Pterygota</taxon>
        <taxon>Neoptera</taxon>
        <taxon>Polyneoptera</taxon>
        <taxon>Phasmatodea</taxon>
        <taxon>Verophasmatodea</taxon>
        <taxon>Anareolatae</taxon>
        <taxon>Phasmatidae</taxon>
        <taxon>Eurycanthinae</taxon>
        <taxon>Dryococelus</taxon>
    </lineage>
</organism>
<comment type="caution">
    <text evidence="2">The sequence shown here is derived from an EMBL/GenBank/DDBJ whole genome shotgun (WGS) entry which is preliminary data.</text>
</comment>
<reference evidence="2 3" key="1">
    <citation type="submission" date="2023-02" db="EMBL/GenBank/DDBJ databases">
        <title>LHISI_Scaffold_Assembly.</title>
        <authorList>
            <person name="Stuart O.P."/>
            <person name="Cleave R."/>
            <person name="Magrath M.J.L."/>
            <person name="Mikheyev A.S."/>
        </authorList>
    </citation>
    <scope>NUCLEOTIDE SEQUENCE [LARGE SCALE GENOMIC DNA]</scope>
    <source>
        <strain evidence="2">Daus_M_001</strain>
        <tissue evidence="2">Leg muscle</tissue>
    </source>
</reference>
<dbReference type="InterPro" id="IPR029041">
    <property type="entry name" value="FAD-linked_oxidoreductase-like"/>
</dbReference>
<gene>
    <name evidence="2" type="ORF">PR048_027386</name>
</gene>
<protein>
    <submittedName>
        <fullName evidence="2">Uncharacterized protein</fullName>
    </submittedName>
</protein>
<keyword evidence="3" id="KW-1185">Reference proteome</keyword>